<proteinExistence type="predicted"/>
<sequence>MALQYRGLTFAAAATASIGEDDFSKDGTGVGQLWEPATGLLCDYLQAAASSSLRGAHVLELGAGLGAPGLLCARLGAARVTLTDYHPLVLERLRASVLLNLGAASSAAVERFAWGGAPPHCGAQPLLLGADLGVSERAAELLAAGVKACLAPGGVFLYAHQERRAIVREGEGKFRREDTDSALERLVAALRPLHCRTFYSRRVEDGLGERVLLIGFGEAASLAGMPDWREPSQEDLKNGNAEGWHESIAKRPRHEQEQV</sequence>
<organism evidence="2 3">
    <name type="scientific">Prymnesium parvum</name>
    <name type="common">Toxic golden alga</name>
    <dbReference type="NCBI Taxonomy" id="97485"/>
    <lineage>
        <taxon>Eukaryota</taxon>
        <taxon>Haptista</taxon>
        <taxon>Haptophyta</taxon>
        <taxon>Prymnesiophyceae</taxon>
        <taxon>Prymnesiales</taxon>
        <taxon>Prymnesiaceae</taxon>
        <taxon>Prymnesium</taxon>
    </lineage>
</organism>
<dbReference type="PANTHER" id="PTHR14614:SF132">
    <property type="entry name" value="PROTEIN-LYSINE METHYLTRANSFERASE C42C1.13"/>
    <property type="match status" value="1"/>
</dbReference>
<evidence type="ECO:0000313" key="3">
    <source>
        <dbReference type="Proteomes" id="UP001515480"/>
    </source>
</evidence>
<evidence type="ECO:0000313" key="2">
    <source>
        <dbReference type="EMBL" id="KAL1512276.1"/>
    </source>
</evidence>
<dbReference type="InterPro" id="IPR019410">
    <property type="entry name" value="Methyltransf_16"/>
</dbReference>
<dbReference type="PANTHER" id="PTHR14614">
    <property type="entry name" value="HEPATOCELLULAR CARCINOMA-ASSOCIATED ANTIGEN"/>
    <property type="match status" value="1"/>
</dbReference>
<evidence type="ECO:0008006" key="4">
    <source>
        <dbReference type="Google" id="ProtNLM"/>
    </source>
</evidence>
<keyword evidence="3" id="KW-1185">Reference proteome</keyword>
<name>A0AB34J6C4_PRYPA</name>
<dbReference type="Proteomes" id="UP001515480">
    <property type="component" value="Unassembled WGS sequence"/>
</dbReference>
<feature type="region of interest" description="Disordered" evidence="1">
    <location>
        <begin position="225"/>
        <end position="259"/>
    </location>
</feature>
<dbReference type="CDD" id="cd02440">
    <property type="entry name" value="AdoMet_MTases"/>
    <property type="match status" value="1"/>
</dbReference>
<dbReference type="EMBL" id="JBGBPQ010000013">
    <property type="protein sequence ID" value="KAL1512276.1"/>
    <property type="molecule type" value="Genomic_DNA"/>
</dbReference>
<protein>
    <recommendedName>
        <fullName evidence="4">Calmodulin-lysine N-methyltransferase</fullName>
    </recommendedName>
</protein>
<dbReference type="SUPFAM" id="SSF53335">
    <property type="entry name" value="S-adenosyl-L-methionine-dependent methyltransferases"/>
    <property type="match status" value="1"/>
</dbReference>
<dbReference type="InterPro" id="IPR029063">
    <property type="entry name" value="SAM-dependent_MTases_sf"/>
</dbReference>
<reference evidence="2 3" key="1">
    <citation type="journal article" date="2024" name="Science">
        <title>Giant polyketide synthase enzymes in the biosynthesis of giant marine polyether toxins.</title>
        <authorList>
            <person name="Fallon T.R."/>
            <person name="Shende V.V."/>
            <person name="Wierzbicki I.H."/>
            <person name="Pendleton A.L."/>
            <person name="Watervoot N.F."/>
            <person name="Auber R.P."/>
            <person name="Gonzalez D.J."/>
            <person name="Wisecaver J.H."/>
            <person name="Moore B.S."/>
        </authorList>
    </citation>
    <scope>NUCLEOTIDE SEQUENCE [LARGE SCALE GENOMIC DNA]</scope>
    <source>
        <strain evidence="2 3">12B1</strain>
    </source>
</reference>
<dbReference type="AlphaFoldDB" id="A0AB34J6C4"/>
<evidence type="ECO:0000256" key="1">
    <source>
        <dbReference type="SAM" id="MobiDB-lite"/>
    </source>
</evidence>
<accession>A0AB34J6C4</accession>
<dbReference type="Gene3D" id="3.40.50.150">
    <property type="entry name" value="Vaccinia Virus protein VP39"/>
    <property type="match status" value="1"/>
</dbReference>
<comment type="caution">
    <text evidence="2">The sequence shown here is derived from an EMBL/GenBank/DDBJ whole genome shotgun (WGS) entry which is preliminary data.</text>
</comment>
<gene>
    <name evidence="2" type="ORF">AB1Y20_005538</name>
</gene>
<dbReference type="Pfam" id="PF10294">
    <property type="entry name" value="Methyltransf_16"/>
    <property type="match status" value="1"/>
</dbReference>
<feature type="compositionally biased region" description="Basic and acidic residues" evidence="1">
    <location>
        <begin position="227"/>
        <end position="259"/>
    </location>
</feature>